<gene>
    <name evidence="1" type="ORF">UFOPK2579_01377</name>
</gene>
<dbReference type="EMBL" id="CAEZXR010000154">
    <property type="protein sequence ID" value="CAB4709646.1"/>
    <property type="molecule type" value="Genomic_DNA"/>
</dbReference>
<dbReference type="AlphaFoldDB" id="A0A6J6QFU7"/>
<protein>
    <submittedName>
        <fullName evidence="1">Unannotated protein</fullName>
    </submittedName>
</protein>
<sequence>MSQLIEAVEAVLPPGIFSPCQGGQVLGADAEPGEADLLWCGGYLELQSLCPLLPLHETNPGPSHCADLQVHLRPNGGISHVDLEGVELGDAFVRLGDLAAAHRTRALQDLGAEAAREEVARLLRHLFQLATRSPTDVDAS</sequence>
<reference evidence="1" key="1">
    <citation type="submission" date="2020-05" db="EMBL/GenBank/DDBJ databases">
        <authorList>
            <person name="Chiriac C."/>
            <person name="Salcher M."/>
            <person name="Ghai R."/>
            <person name="Kavagutti S V."/>
        </authorList>
    </citation>
    <scope>NUCLEOTIDE SEQUENCE</scope>
</reference>
<name>A0A6J6QFU7_9ZZZZ</name>
<evidence type="ECO:0000313" key="1">
    <source>
        <dbReference type="EMBL" id="CAB4709646.1"/>
    </source>
</evidence>
<accession>A0A6J6QFU7</accession>
<proteinExistence type="predicted"/>
<organism evidence="1">
    <name type="scientific">freshwater metagenome</name>
    <dbReference type="NCBI Taxonomy" id="449393"/>
    <lineage>
        <taxon>unclassified sequences</taxon>
        <taxon>metagenomes</taxon>
        <taxon>ecological metagenomes</taxon>
    </lineage>
</organism>